<dbReference type="Proteomes" id="UP000198427">
    <property type="component" value="Unassembled WGS sequence"/>
</dbReference>
<keyword evidence="4" id="KW-1185">Reference proteome</keyword>
<dbReference type="PANTHER" id="PTHR46401:SF2">
    <property type="entry name" value="GLYCOSYLTRANSFERASE WBBK-RELATED"/>
    <property type="match status" value="1"/>
</dbReference>
<dbReference type="InterPro" id="IPR001296">
    <property type="entry name" value="Glyco_trans_1"/>
</dbReference>
<dbReference type="GO" id="GO:0009103">
    <property type="term" value="P:lipopolysaccharide biosynthetic process"/>
    <property type="evidence" value="ECO:0007669"/>
    <property type="project" value="TreeGrafter"/>
</dbReference>
<accession>A0AA94ITR4</accession>
<keyword evidence="1" id="KW-0808">Transferase</keyword>
<evidence type="ECO:0000256" key="1">
    <source>
        <dbReference type="ARBA" id="ARBA00022679"/>
    </source>
</evidence>
<sequence length="373" mass="44179">MERILIDATIIRLNDIYKSLPIYIFRYLDSIEEEEYGRYNILVLDEVFEYMRQRYSMFEYIVYNPYTSKMSSNRIIRFIQRCRLYKRTVECSGCQILFIPNDLVTFSSIKTTLKKVTVIHDMKSINNRTRFSIGFIINWIYYHQLLSNSDKIISISKFTRDDILKFFPRTNLDKLQVIYNSVEISAKKNENWKDSYKNYILFVNTLLPYKNIMTFLNAFYLIKDKIKQNIIIVGKTTEYWTNEVIPFLEQKGLLHRVVHLENISNAELVKLYQDASLFVTTSLKEGFGYTPIEAAMCGCPVISSKCEALLDTTKDLLFYYEPAQDAGELSKQICYVINNPPSKKKLDDIAYKYREIYSPQKQYRNFKQIFNSL</sequence>
<organism evidence="3 4">
    <name type="scientific">Prevotella jejuni</name>
    <dbReference type="NCBI Taxonomy" id="1177574"/>
    <lineage>
        <taxon>Bacteria</taxon>
        <taxon>Pseudomonadati</taxon>
        <taxon>Bacteroidota</taxon>
        <taxon>Bacteroidia</taxon>
        <taxon>Bacteroidales</taxon>
        <taxon>Prevotellaceae</taxon>
        <taxon>Prevotella</taxon>
    </lineage>
</organism>
<evidence type="ECO:0000313" key="4">
    <source>
        <dbReference type="Proteomes" id="UP000198427"/>
    </source>
</evidence>
<protein>
    <submittedName>
        <fullName evidence="3">Glycosyltransferase involved in cell wall bisynthesis</fullName>
    </submittedName>
</protein>
<dbReference type="AlphaFoldDB" id="A0AA94ITR4"/>
<proteinExistence type="predicted"/>
<comment type="caution">
    <text evidence="3">The sequence shown here is derived from an EMBL/GenBank/DDBJ whole genome shotgun (WGS) entry which is preliminary data.</text>
</comment>
<evidence type="ECO:0000313" key="3">
    <source>
        <dbReference type="EMBL" id="SNR81658.1"/>
    </source>
</evidence>
<feature type="domain" description="Glycosyl transferase family 1" evidence="2">
    <location>
        <begin position="187"/>
        <end position="352"/>
    </location>
</feature>
<dbReference type="PANTHER" id="PTHR46401">
    <property type="entry name" value="GLYCOSYLTRANSFERASE WBBK-RELATED"/>
    <property type="match status" value="1"/>
</dbReference>
<evidence type="ECO:0000259" key="2">
    <source>
        <dbReference type="Pfam" id="PF00534"/>
    </source>
</evidence>
<dbReference type="EMBL" id="FZNZ01000012">
    <property type="protein sequence ID" value="SNR81658.1"/>
    <property type="molecule type" value="Genomic_DNA"/>
</dbReference>
<dbReference type="GO" id="GO:0016757">
    <property type="term" value="F:glycosyltransferase activity"/>
    <property type="evidence" value="ECO:0007669"/>
    <property type="project" value="InterPro"/>
</dbReference>
<reference evidence="3 4" key="1">
    <citation type="submission" date="2017-06" db="EMBL/GenBank/DDBJ databases">
        <authorList>
            <person name="Varghese N."/>
            <person name="Submissions S."/>
        </authorList>
    </citation>
    <scope>NUCLEOTIDE SEQUENCE [LARGE SCALE GENOMIC DNA]</scope>
    <source>
        <strain evidence="3 4">DSM 26989</strain>
    </source>
</reference>
<name>A0AA94ITR4_9BACT</name>
<dbReference type="Gene3D" id="3.40.50.2000">
    <property type="entry name" value="Glycogen Phosphorylase B"/>
    <property type="match status" value="2"/>
</dbReference>
<dbReference type="Pfam" id="PF00534">
    <property type="entry name" value="Glycos_transf_1"/>
    <property type="match status" value="1"/>
</dbReference>
<gene>
    <name evidence="3" type="ORF">SAMN06265364_11249</name>
</gene>
<dbReference type="RefSeq" id="WP_089366100.1">
    <property type="nucleotide sequence ID" value="NZ_FZNZ01000012.1"/>
</dbReference>
<dbReference type="SUPFAM" id="SSF53756">
    <property type="entry name" value="UDP-Glycosyltransferase/glycogen phosphorylase"/>
    <property type="match status" value="1"/>
</dbReference>